<dbReference type="InterPro" id="IPR012296">
    <property type="entry name" value="Nuclease_put_TT1808"/>
</dbReference>
<dbReference type="AlphaFoldDB" id="D6TNB3"/>
<reference evidence="2 3" key="1">
    <citation type="journal article" date="2011" name="Stand. Genomic Sci.">
        <title>Non-contiguous finished genome sequence and contextual data of the filamentous soil bacterium Ktedonobacter racemifer type strain (SOSP1-21).</title>
        <authorList>
            <person name="Chang Y.J."/>
            <person name="Land M."/>
            <person name="Hauser L."/>
            <person name="Chertkov O."/>
            <person name="Del Rio T.G."/>
            <person name="Nolan M."/>
            <person name="Copeland A."/>
            <person name="Tice H."/>
            <person name="Cheng J.F."/>
            <person name="Lucas S."/>
            <person name="Han C."/>
            <person name="Goodwin L."/>
            <person name="Pitluck S."/>
            <person name="Ivanova N."/>
            <person name="Ovchinikova G."/>
            <person name="Pati A."/>
            <person name="Chen A."/>
            <person name="Palaniappan K."/>
            <person name="Mavromatis K."/>
            <person name="Liolios K."/>
            <person name="Brettin T."/>
            <person name="Fiebig A."/>
            <person name="Rohde M."/>
            <person name="Abt B."/>
            <person name="Goker M."/>
            <person name="Detter J.C."/>
            <person name="Woyke T."/>
            <person name="Bristow J."/>
            <person name="Eisen J.A."/>
            <person name="Markowitz V."/>
            <person name="Hugenholtz P."/>
            <person name="Kyrpides N.C."/>
            <person name="Klenk H.P."/>
            <person name="Lapidus A."/>
        </authorList>
    </citation>
    <scope>NUCLEOTIDE SEQUENCE [LARGE SCALE GENOMIC DNA]</scope>
    <source>
        <strain evidence="3">DSM 44963</strain>
    </source>
</reference>
<dbReference type="EMBL" id="ADVG01000002">
    <property type="protein sequence ID" value="EFH85426.1"/>
    <property type="molecule type" value="Genomic_DNA"/>
</dbReference>
<dbReference type="Gene3D" id="3.90.1570.10">
    <property type="entry name" value="tt1808, chain A"/>
    <property type="match status" value="1"/>
</dbReference>
<dbReference type="PANTHER" id="PTHR34107:SF4">
    <property type="entry name" value="SLL1222 PROTEIN"/>
    <property type="match status" value="1"/>
</dbReference>
<feature type="domain" description="Putative restriction endonuclease" evidence="1">
    <location>
        <begin position="18"/>
        <end position="182"/>
    </location>
</feature>
<gene>
    <name evidence="2" type="ORF">Krac_6646</name>
</gene>
<accession>D6TNB3</accession>
<dbReference type="CDD" id="cd06260">
    <property type="entry name" value="DUF820-like"/>
    <property type="match status" value="1"/>
</dbReference>
<name>D6TNB3_KTERA</name>
<dbReference type="PANTHER" id="PTHR34107">
    <property type="entry name" value="SLL0198 PROTEIN-RELATED"/>
    <property type="match status" value="1"/>
</dbReference>
<evidence type="ECO:0000259" key="1">
    <source>
        <dbReference type="Pfam" id="PF05685"/>
    </source>
</evidence>
<dbReference type="RefSeq" id="WP_007908906.1">
    <property type="nucleotide sequence ID" value="NZ_ADVG01000002.1"/>
</dbReference>
<protein>
    <recommendedName>
        <fullName evidence="1">Putative restriction endonuclease domain-containing protein</fullName>
    </recommendedName>
</protein>
<comment type="caution">
    <text evidence="2">The sequence shown here is derived from an EMBL/GenBank/DDBJ whole genome shotgun (WGS) entry which is preliminary data.</text>
</comment>
<organism evidence="2 3">
    <name type="scientific">Ktedonobacter racemifer DSM 44963</name>
    <dbReference type="NCBI Taxonomy" id="485913"/>
    <lineage>
        <taxon>Bacteria</taxon>
        <taxon>Bacillati</taxon>
        <taxon>Chloroflexota</taxon>
        <taxon>Ktedonobacteria</taxon>
        <taxon>Ktedonobacterales</taxon>
        <taxon>Ktedonobacteraceae</taxon>
        <taxon>Ktedonobacter</taxon>
    </lineage>
</organism>
<dbReference type="Pfam" id="PF05685">
    <property type="entry name" value="Uma2"/>
    <property type="match status" value="1"/>
</dbReference>
<proteinExistence type="predicted"/>
<evidence type="ECO:0000313" key="3">
    <source>
        <dbReference type="Proteomes" id="UP000004508"/>
    </source>
</evidence>
<sequence length="187" mass="20593">MTPADWVPGPAQGQWTYEAYAAIPEDGHRYEVVNGVLYMAPSPNPKHQTIVVEILATLRSFVNEQGLGRVFVSPLDVELRYGNIVQPDVFVLLNEHLVASSRIIGAPDLVVEIAYPSTARHDLSEKLQAYAAAGVPEYWVVTPDAHVVEVLVLDRGIYRSLGIFIADDVLPSQVLPGLPVTVEQFFM</sequence>
<evidence type="ECO:0000313" key="2">
    <source>
        <dbReference type="EMBL" id="EFH85426.1"/>
    </source>
</evidence>
<dbReference type="eggNOG" id="COG4636">
    <property type="taxonomic scope" value="Bacteria"/>
</dbReference>
<dbReference type="Proteomes" id="UP000004508">
    <property type="component" value="Unassembled WGS sequence"/>
</dbReference>
<dbReference type="InParanoid" id="D6TNB3"/>
<keyword evidence="3" id="KW-1185">Reference proteome</keyword>
<dbReference type="InterPro" id="IPR008538">
    <property type="entry name" value="Uma2"/>
</dbReference>
<dbReference type="InterPro" id="IPR011335">
    <property type="entry name" value="Restrct_endonuc-II-like"/>
</dbReference>
<dbReference type="SUPFAM" id="SSF52980">
    <property type="entry name" value="Restriction endonuclease-like"/>
    <property type="match status" value="1"/>
</dbReference>